<feature type="chain" id="PRO_5015513160" description="Ig-like domain-containing protein" evidence="2">
    <location>
        <begin position="20"/>
        <end position="402"/>
    </location>
</feature>
<sequence>MYILRKFLIGNVVFQAALALPWDNYNKPCKITKVKEVIITKDWALWTKTRTDYCTKTAIPLTKTVTSDVTNVAYQTDFAPVTVTATSTATASTTVFTSTETDIITSTAASTTTTTTTTTISPSSPVTTSPLKRDNRGYYPPPPPPCETIYKTEIRTIWVPTVVHKTVTKTKTITPAAVTKTTIQTGTNTVTTTLPSTVTTTTTATTINTISAVTTTVTTATITSTTTTVATATATLPFCLIVDYSDDFVDGWVASGAGSGSDMPFRADFDTGHPTLWPVMFDLDALKNTGQLATEDGFILALQQPFVDNVRVFEVDPADLAASPSDYAVLTCSATGGTYVSGTPLTCTATAGGESYQYWGNAIFEFADLTLGTSAYTSSGYTIGMHYGSECTRFNPPSTQIE</sequence>
<proteinExistence type="predicted"/>
<reference evidence="3 4" key="1">
    <citation type="submission" date="2016-07" db="EMBL/GenBank/DDBJ databases">
        <title>Multiple horizontal gene transfer events from other fungi enriched the ability of initially mycotrophic Trichoderma (Ascomycota) to feed on dead plant biomass.</title>
        <authorList>
            <consortium name="DOE Joint Genome Institute"/>
            <person name="Aerts A."/>
            <person name="Atanasova L."/>
            <person name="Chenthamara K."/>
            <person name="Zhang J."/>
            <person name="Grujic M."/>
            <person name="Henrissat B."/>
            <person name="Kuo A."/>
            <person name="Salamov A."/>
            <person name="Lipzen A."/>
            <person name="Labutti K."/>
            <person name="Barry K."/>
            <person name="Miao Y."/>
            <person name="Rahimi M.J."/>
            <person name="Shen Q."/>
            <person name="Grigoriev I.V."/>
            <person name="Kubicek C.P."/>
            <person name="Druzhinina I.S."/>
        </authorList>
    </citation>
    <scope>NUCLEOTIDE SEQUENCE [LARGE SCALE GENOMIC DNA]</scope>
    <source>
        <strain evidence="3 4">CBS 433.97</strain>
    </source>
</reference>
<gene>
    <name evidence="3" type="ORF">M441DRAFT_52620</name>
</gene>
<feature type="compositionally biased region" description="Low complexity" evidence="1">
    <location>
        <begin position="114"/>
        <end position="130"/>
    </location>
</feature>
<evidence type="ECO:0000256" key="1">
    <source>
        <dbReference type="SAM" id="MobiDB-lite"/>
    </source>
</evidence>
<dbReference type="EMBL" id="KZ679291">
    <property type="protein sequence ID" value="PTB34869.1"/>
    <property type="molecule type" value="Genomic_DNA"/>
</dbReference>
<dbReference type="STRING" id="1042311.A0A2T3YQS3"/>
<evidence type="ECO:0000313" key="4">
    <source>
        <dbReference type="Proteomes" id="UP000240493"/>
    </source>
</evidence>
<keyword evidence="4" id="KW-1185">Reference proteome</keyword>
<evidence type="ECO:0008006" key="5">
    <source>
        <dbReference type="Google" id="ProtNLM"/>
    </source>
</evidence>
<dbReference type="OrthoDB" id="10561127at2759"/>
<evidence type="ECO:0000256" key="2">
    <source>
        <dbReference type="SAM" id="SignalP"/>
    </source>
</evidence>
<keyword evidence="2" id="KW-0732">Signal</keyword>
<organism evidence="3 4">
    <name type="scientific">Trichoderma asperellum (strain ATCC 204424 / CBS 433.97 / NBRC 101777)</name>
    <dbReference type="NCBI Taxonomy" id="1042311"/>
    <lineage>
        <taxon>Eukaryota</taxon>
        <taxon>Fungi</taxon>
        <taxon>Dikarya</taxon>
        <taxon>Ascomycota</taxon>
        <taxon>Pezizomycotina</taxon>
        <taxon>Sordariomycetes</taxon>
        <taxon>Hypocreomycetidae</taxon>
        <taxon>Hypocreales</taxon>
        <taxon>Hypocreaceae</taxon>
        <taxon>Trichoderma</taxon>
    </lineage>
</organism>
<accession>A0A2T3YQS3</accession>
<protein>
    <recommendedName>
        <fullName evidence="5">Ig-like domain-containing protein</fullName>
    </recommendedName>
</protein>
<feature type="signal peptide" evidence="2">
    <location>
        <begin position="1"/>
        <end position="19"/>
    </location>
</feature>
<name>A0A2T3YQS3_TRIA4</name>
<feature type="region of interest" description="Disordered" evidence="1">
    <location>
        <begin position="114"/>
        <end position="142"/>
    </location>
</feature>
<evidence type="ECO:0000313" key="3">
    <source>
        <dbReference type="EMBL" id="PTB34869.1"/>
    </source>
</evidence>
<dbReference type="Proteomes" id="UP000240493">
    <property type="component" value="Unassembled WGS sequence"/>
</dbReference>
<dbReference type="AlphaFoldDB" id="A0A2T3YQS3"/>